<dbReference type="InterPro" id="IPR012338">
    <property type="entry name" value="Beta-lactam/transpept-like"/>
</dbReference>
<proteinExistence type="predicted"/>
<keyword evidence="3" id="KW-1185">Reference proteome</keyword>
<dbReference type="InterPro" id="IPR050789">
    <property type="entry name" value="Diverse_Enzym_Activities"/>
</dbReference>
<dbReference type="PANTHER" id="PTHR43283">
    <property type="entry name" value="BETA-LACTAMASE-RELATED"/>
    <property type="match status" value="1"/>
</dbReference>
<organism evidence="2 3">
    <name type="scientific">Shinella pollutisoli</name>
    <dbReference type="NCBI Taxonomy" id="2250594"/>
    <lineage>
        <taxon>Bacteria</taxon>
        <taxon>Pseudomonadati</taxon>
        <taxon>Pseudomonadota</taxon>
        <taxon>Alphaproteobacteria</taxon>
        <taxon>Hyphomicrobiales</taxon>
        <taxon>Rhizobiaceae</taxon>
        <taxon>Shinella</taxon>
    </lineage>
</organism>
<comment type="caution">
    <text evidence="2">The sequence shown here is derived from an EMBL/GenBank/DDBJ whole genome shotgun (WGS) entry which is preliminary data.</text>
</comment>
<name>A0ABV7DPP8_9HYPH</name>
<feature type="domain" description="Beta-lactamase-related" evidence="1">
    <location>
        <begin position="85"/>
        <end position="382"/>
    </location>
</feature>
<dbReference type="EMBL" id="JBHRSP010000050">
    <property type="protein sequence ID" value="MFC3076192.1"/>
    <property type="molecule type" value="Genomic_DNA"/>
</dbReference>
<dbReference type="PANTHER" id="PTHR43283:SF7">
    <property type="entry name" value="BETA-LACTAMASE-RELATED DOMAIN-CONTAINING PROTEIN"/>
    <property type="match status" value="1"/>
</dbReference>
<evidence type="ECO:0000259" key="1">
    <source>
        <dbReference type="Pfam" id="PF00144"/>
    </source>
</evidence>
<dbReference type="Gene3D" id="3.40.710.10">
    <property type="entry name" value="DD-peptidase/beta-lactamase superfamily"/>
    <property type="match status" value="1"/>
</dbReference>
<sequence length="395" mass="43460">MTMIKTFKEAHGFARADVTLANWRTAPYSRWSFQNVRDLVPTAPIAAQAPAAEVPIASDAFLDAPMETGLDGASTARAFLDYAHTDAFVLMRGGEIVAEHYAPHCDPNAPHLVFSISKSMVALLSGLLEAEGLIDPDRPVTDYLPEAKGSVYGDCAWRDVLDMRVSLDFEEAYLDPLSDFARYRRAMLWNPPEPGLPAETLADFLLTLRKAGHPHGGPFYYASPNADLLGVVVERVTGARFSDLFSERIWKPMGAKGDGCVTVDAIGTPRTAGGVCVRARDLARLGELLRNDGVKDGRRIVPAGWIADMRENGDRQAWQEGRNVDLPNGRYRSQWYQSGEADGTFCAIGIHGQWLYVDPSTETVIVKLSSQPDPLGDEENQDIFAFFRALCRRPA</sequence>
<evidence type="ECO:0000313" key="3">
    <source>
        <dbReference type="Proteomes" id="UP001595377"/>
    </source>
</evidence>
<dbReference type="SUPFAM" id="SSF56601">
    <property type="entry name" value="beta-lactamase/transpeptidase-like"/>
    <property type="match status" value="1"/>
</dbReference>
<dbReference type="Proteomes" id="UP001595377">
    <property type="component" value="Unassembled WGS sequence"/>
</dbReference>
<dbReference type="Pfam" id="PF00144">
    <property type="entry name" value="Beta-lactamase"/>
    <property type="match status" value="1"/>
</dbReference>
<dbReference type="EC" id="3.-.-.-" evidence="2"/>
<evidence type="ECO:0000313" key="2">
    <source>
        <dbReference type="EMBL" id="MFC3076192.1"/>
    </source>
</evidence>
<accession>A0ABV7DPP8</accession>
<dbReference type="InterPro" id="IPR001466">
    <property type="entry name" value="Beta-lactam-related"/>
</dbReference>
<reference evidence="3" key="1">
    <citation type="journal article" date="2019" name="Int. J. Syst. Evol. Microbiol.">
        <title>The Global Catalogue of Microorganisms (GCM) 10K type strain sequencing project: providing services to taxonomists for standard genome sequencing and annotation.</title>
        <authorList>
            <consortium name="The Broad Institute Genomics Platform"/>
            <consortium name="The Broad Institute Genome Sequencing Center for Infectious Disease"/>
            <person name="Wu L."/>
            <person name="Ma J."/>
        </authorList>
    </citation>
    <scope>NUCLEOTIDE SEQUENCE [LARGE SCALE GENOMIC DNA]</scope>
    <source>
        <strain evidence="3">KCTC 52677</strain>
    </source>
</reference>
<protein>
    <submittedName>
        <fullName evidence="2">Serine hydrolase domain-containing protein</fullName>
        <ecNumber evidence="2">3.-.-.-</ecNumber>
    </submittedName>
</protein>
<gene>
    <name evidence="2" type="ORF">ACFOHH_23970</name>
</gene>
<keyword evidence="2" id="KW-0378">Hydrolase</keyword>
<dbReference type="GO" id="GO:0016787">
    <property type="term" value="F:hydrolase activity"/>
    <property type="evidence" value="ECO:0007669"/>
    <property type="project" value="UniProtKB-KW"/>
</dbReference>